<dbReference type="AlphaFoldDB" id="A0A5P0ZQY7"/>
<organism evidence="1 4">
    <name type="scientific">Companilactobacillus halodurans</name>
    <dbReference type="NCBI Taxonomy" id="2584183"/>
    <lineage>
        <taxon>Bacteria</taxon>
        <taxon>Bacillati</taxon>
        <taxon>Bacillota</taxon>
        <taxon>Bacilli</taxon>
        <taxon>Lactobacillales</taxon>
        <taxon>Lactobacillaceae</taxon>
        <taxon>Companilactobacillus</taxon>
    </lineage>
</organism>
<dbReference type="Proteomes" id="UP000414364">
    <property type="component" value="Unassembled WGS sequence"/>
</dbReference>
<dbReference type="RefSeq" id="WP_153385877.1">
    <property type="nucleotide sequence ID" value="NZ_VDFO01000011.1"/>
</dbReference>
<gene>
    <name evidence="2" type="ORF">FHL05_04085</name>
    <name evidence="1" type="ORF">FHL06_08860</name>
</gene>
<dbReference type="EMBL" id="VDFP01000018">
    <property type="protein sequence ID" value="MQS76485.1"/>
    <property type="molecule type" value="Genomic_DNA"/>
</dbReference>
<evidence type="ECO:0000313" key="2">
    <source>
        <dbReference type="EMBL" id="MQS97066.1"/>
    </source>
</evidence>
<protein>
    <submittedName>
        <fullName evidence="1">Uncharacterized protein</fullName>
    </submittedName>
</protein>
<dbReference type="OrthoDB" id="3661445at2"/>
<reference evidence="3 4" key="1">
    <citation type="journal article" date="2019" name="Syst. Appl. Microbiol.">
        <title>Polyphasic characterization of two novel Lactobacillus spp. isolated from blown salami packages: Description of Lactobacillus halodurans sp. nov. and Lactobacillus salsicarnum sp. nov.</title>
        <authorList>
            <person name="Schuster J.A."/>
            <person name="Klingl A."/>
            <person name="Vogel R.F."/>
            <person name="Ehrmann M.A."/>
        </authorList>
    </citation>
    <scope>NUCLEOTIDE SEQUENCE [LARGE SCALE GENOMIC DNA]</scope>
    <source>
        <strain evidence="2 3">TMW 1.1920</strain>
        <strain evidence="1 4">TMW 1.2172</strain>
    </source>
</reference>
<dbReference type="EMBL" id="VDFO01000011">
    <property type="protein sequence ID" value="MQS97066.1"/>
    <property type="molecule type" value="Genomic_DNA"/>
</dbReference>
<keyword evidence="3" id="KW-1185">Reference proteome</keyword>
<name>A0A5P0ZQY7_9LACO</name>
<evidence type="ECO:0000313" key="1">
    <source>
        <dbReference type="EMBL" id="MQS76485.1"/>
    </source>
</evidence>
<dbReference type="Proteomes" id="UP000371423">
    <property type="component" value="Unassembled WGS sequence"/>
</dbReference>
<proteinExistence type="predicted"/>
<evidence type="ECO:0000313" key="3">
    <source>
        <dbReference type="Proteomes" id="UP000371423"/>
    </source>
</evidence>
<accession>A0A5P0ZQY7</accession>
<comment type="caution">
    <text evidence="1">The sequence shown here is derived from an EMBL/GenBank/DDBJ whole genome shotgun (WGS) entry which is preliminary data.</text>
</comment>
<sequence>MSKVNNFIELVEAISTNEPKIEIKRNITVNYPLIISPNTKLVGIPQENKSLPALIFQDSDGIGVTQDNQISDLSILAPSEKRAIFSASFSEDLGHFEFKNLTLSGQFSFIAKSPTKTADLILNKINILQADARHYLEQPQKYGVNVLQGALTIYNFNSDSSSLLTIEATDISIGQENNPVFGSGVFIAGFGDNGGKVKVKELQTNEVHSTGKIPFGVADLITGAIFIVNGAYASSVIQSGKTTTYGVNDMVLDAWGEVDNWVVNDTVTSYGPSGIGFVNFGTFKTFTAKAPIETYGLGARAYNQYDGTLEEGHFSSINTFGDGSIGIQISKKVGSIFIDGDIKTNGDTGNSLVKGINVKLPANALSIKNGGEVKKLNIHGNIETFGKQITSLVADSGAIVHNIKIDGQILAHGENSETTNISSESTFPYI</sequence>
<evidence type="ECO:0000313" key="4">
    <source>
        <dbReference type="Proteomes" id="UP000414364"/>
    </source>
</evidence>